<keyword evidence="17" id="KW-1185">Reference proteome</keyword>
<dbReference type="InterPro" id="IPR015865">
    <property type="entry name" value="Riboflavin_kinase_bac/euk"/>
</dbReference>
<dbReference type="InterPro" id="IPR014729">
    <property type="entry name" value="Rossmann-like_a/b/a_fold"/>
</dbReference>
<keyword evidence="10 14" id="KW-0067">ATP-binding</keyword>
<keyword evidence="11" id="KW-0511">Multifunctional enzyme</keyword>
<comment type="catalytic activity">
    <reaction evidence="13 14">
        <text>FMN + ATP + H(+) = FAD + diphosphate</text>
        <dbReference type="Rhea" id="RHEA:17237"/>
        <dbReference type="ChEBI" id="CHEBI:15378"/>
        <dbReference type="ChEBI" id="CHEBI:30616"/>
        <dbReference type="ChEBI" id="CHEBI:33019"/>
        <dbReference type="ChEBI" id="CHEBI:57692"/>
        <dbReference type="ChEBI" id="CHEBI:58210"/>
        <dbReference type="EC" id="2.7.7.2"/>
    </reaction>
</comment>
<dbReference type="EC" id="2.7.7.2" evidence="14"/>
<comment type="pathway">
    <text evidence="1 14">Cofactor biosynthesis; FAD biosynthesis; FAD from FMN: step 1/1.</text>
</comment>
<keyword evidence="4 14" id="KW-0288">FMN</keyword>
<dbReference type="KEGG" id="lji:ELX58_02085"/>
<organism evidence="16 17">
    <name type="scientific">Acetilactobacillus jinshanensis</name>
    <dbReference type="NCBI Taxonomy" id="1720083"/>
    <lineage>
        <taxon>Bacteria</taxon>
        <taxon>Bacillati</taxon>
        <taxon>Bacillota</taxon>
        <taxon>Bacilli</taxon>
        <taxon>Lactobacillales</taxon>
        <taxon>Lactobacillaceae</taxon>
        <taxon>Acetilactobacillus</taxon>
    </lineage>
</organism>
<dbReference type="RefSeq" id="WP_133441509.1">
    <property type="nucleotide sequence ID" value="NZ_CP034726.1"/>
</dbReference>
<comment type="pathway">
    <text evidence="2 14">Cofactor biosynthesis; FMN biosynthesis; FMN from riboflavin (ATP route): step 1/1.</text>
</comment>
<evidence type="ECO:0000256" key="3">
    <source>
        <dbReference type="ARBA" id="ARBA00022630"/>
    </source>
</evidence>
<keyword evidence="8 14" id="KW-0418">Kinase</keyword>
<gene>
    <name evidence="16" type="primary">ribF</name>
    <name evidence="16" type="ORF">ELX58_02085</name>
</gene>
<dbReference type="UniPathway" id="UPA00276">
    <property type="reaction ID" value="UER00406"/>
</dbReference>
<evidence type="ECO:0000256" key="1">
    <source>
        <dbReference type="ARBA" id="ARBA00004726"/>
    </source>
</evidence>
<evidence type="ECO:0000256" key="7">
    <source>
        <dbReference type="ARBA" id="ARBA00022741"/>
    </source>
</evidence>
<evidence type="ECO:0000259" key="15">
    <source>
        <dbReference type="SMART" id="SM00904"/>
    </source>
</evidence>
<dbReference type="InterPro" id="IPR004821">
    <property type="entry name" value="Cyt_trans-like"/>
</dbReference>
<dbReference type="PANTHER" id="PTHR22749:SF6">
    <property type="entry name" value="RIBOFLAVIN KINASE"/>
    <property type="match status" value="1"/>
</dbReference>
<name>A0A4P6ZKK4_9LACO</name>
<dbReference type="Gene3D" id="3.40.50.620">
    <property type="entry name" value="HUPs"/>
    <property type="match status" value="1"/>
</dbReference>
<keyword evidence="3 14" id="KW-0285">Flavoprotein</keyword>
<evidence type="ECO:0000256" key="4">
    <source>
        <dbReference type="ARBA" id="ARBA00022643"/>
    </source>
</evidence>
<dbReference type="GO" id="GO:0009398">
    <property type="term" value="P:FMN biosynthetic process"/>
    <property type="evidence" value="ECO:0007669"/>
    <property type="project" value="UniProtKB-UniRule"/>
</dbReference>
<dbReference type="NCBIfam" id="TIGR00083">
    <property type="entry name" value="ribF"/>
    <property type="match status" value="1"/>
</dbReference>
<protein>
    <recommendedName>
        <fullName evidence="14">Riboflavin biosynthesis protein</fullName>
    </recommendedName>
    <domain>
        <recommendedName>
            <fullName evidence="14">Riboflavin kinase</fullName>
            <ecNumber evidence="14">2.7.1.26</ecNumber>
        </recommendedName>
        <alternativeName>
            <fullName evidence="14">Flavokinase</fullName>
        </alternativeName>
    </domain>
    <domain>
        <recommendedName>
            <fullName evidence="14">FMN adenylyltransferase</fullName>
            <ecNumber evidence="14">2.7.7.2</ecNumber>
        </recommendedName>
        <alternativeName>
            <fullName evidence="14">FAD pyrophosphorylase</fullName>
        </alternativeName>
        <alternativeName>
            <fullName evidence="14">FAD synthase</fullName>
        </alternativeName>
    </domain>
</protein>
<accession>A0A4P6ZKK4</accession>
<dbReference type="InterPro" id="IPR023465">
    <property type="entry name" value="Riboflavin_kinase_dom_sf"/>
</dbReference>
<dbReference type="Pfam" id="PF01687">
    <property type="entry name" value="Flavokinase"/>
    <property type="match status" value="1"/>
</dbReference>
<keyword evidence="5 14" id="KW-0808">Transferase</keyword>
<evidence type="ECO:0000256" key="13">
    <source>
        <dbReference type="ARBA" id="ARBA00049494"/>
    </source>
</evidence>
<dbReference type="InterPro" id="IPR015864">
    <property type="entry name" value="FAD_synthase"/>
</dbReference>
<evidence type="ECO:0000256" key="8">
    <source>
        <dbReference type="ARBA" id="ARBA00022777"/>
    </source>
</evidence>
<dbReference type="GO" id="GO:0003919">
    <property type="term" value="F:FMN adenylyltransferase activity"/>
    <property type="evidence" value="ECO:0007669"/>
    <property type="project" value="UniProtKB-UniRule"/>
</dbReference>
<comment type="catalytic activity">
    <reaction evidence="12 14">
        <text>riboflavin + ATP = FMN + ADP + H(+)</text>
        <dbReference type="Rhea" id="RHEA:14357"/>
        <dbReference type="ChEBI" id="CHEBI:15378"/>
        <dbReference type="ChEBI" id="CHEBI:30616"/>
        <dbReference type="ChEBI" id="CHEBI:57986"/>
        <dbReference type="ChEBI" id="CHEBI:58210"/>
        <dbReference type="ChEBI" id="CHEBI:456216"/>
        <dbReference type="EC" id="2.7.1.26"/>
    </reaction>
</comment>
<dbReference type="InterPro" id="IPR023468">
    <property type="entry name" value="Riboflavin_kinase"/>
</dbReference>
<dbReference type="Pfam" id="PF06574">
    <property type="entry name" value="FAD_syn"/>
    <property type="match status" value="1"/>
</dbReference>
<sequence length="314" mass="36175">MQVIHLHHPLNPKLKFKGPVVLAMGFFDGLHLGHRQVIMTAKKIAQKKHMPLALLTYNHSPKVVYQRLNDHNRRYLTLNKMKLQILKRWGVQIVYMIDYTYSFQSQTPQQFVDNYLIRFKANTVVAGSNHTYGPKDTANMMLLPKYTRNRINVVSVPCLIVAGGRVSSTRIRKCLDDGQVALTDKLLGRPFQTVGTVVRGYQRGRKLGFPTINVAYDEYQWLPKIGVYVTSVIINHHCYEGMASIGHNVTFGNHNPITIEINLLNFHQNVYGETVKINWLKEIRDQIKFSDADGLIKQMRKDQVVTHQYFSNNK</sequence>
<dbReference type="AlphaFoldDB" id="A0A4P6ZKK4"/>
<dbReference type="GO" id="GO:0006747">
    <property type="term" value="P:FAD biosynthetic process"/>
    <property type="evidence" value="ECO:0007669"/>
    <property type="project" value="UniProtKB-UniRule"/>
</dbReference>
<evidence type="ECO:0000256" key="11">
    <source>
        <dbReference type="ARBA" id="ARBA00023268"/>
    </source>
</evidence>
<evidence type="ECO:0000256" key="5">
    <source>
        <dbReference type="ARBA" id="ARBA00022679"/>
    </source>
</evidence>
<dbReference type="SUPFAM" id="SSF82114">
    <property type="entry name" value="Riboflavin kinase-like"/>
    <property type="match status" value="1"/>
</dbReference>
<dbReference type="PANTHER" id="PTHR22749">
    <property type="entry name" value="RIBOFLAVIN KINASE/FMN ADENYLYLTRANSFERASE"/>
    <property type="match status" value="1"/>
</dbReference>
<evidence type="ECO:0000313" key="17">
    <source>
        <dbReference type="Proteomes" id="UP000294321"/>
    </source>
</evidence>
<dbReference type="GO" id="GO:0009231">
    <property type="term" value="P:riboflavin biosynthetic process"/>
    <property type="evidence" value="ECO:0007669"/>
    <property type="project" value="InterPro"/>
</dbReference>
<dbReference type="EMBL" id="CP034726">
    <property type="protein sequence ID" value="QBP17962.1"/>
    <property type="molecule type" value="Genomic_DNA"/>
</dbReference>
<keyword evidence="6 14" id="KW-0548">Nucleotidyltransferase</keyword>
<dbReference type="NCBIfam" id="TIGR00125">
    <property type="entry name" value="cyt_tran_rel"/>
    <property type="match status" value="1"/>
</dbReference>
<dbReference type="InterPro" id="IPR002606">
    <property type="entry name" value="Riboflavin_kinase_bac"/>
</dbReference>
<keyword evidence="9 14" id="KW-0274">FAD</keyword>
<keyword evidence="7 14" id="KW-0547">Nucleotide-binding</keyword>
<dbReference type="SUPFAM" id="SSF52374">
    <property type="entry name" value="Nucleotidylyl transferase"/>
    <property type="match status" value="1"/>
</dbReference>
<dbReference type="SMART" id="SM00904">
    <property type="entry name" value="Flavokinase"/>
    <property type="match status" value="1"/>
</dbReference>
<dbReference type="UniPathway" id="UPA00277">
    <property type="reaction ID" value="UER00407"/>
</dbReference>
<evidence type="ECO:0000256" key="6">
    <source>
        <dbReference type="ARBA" id="ARBA00022695"/>
    </source>
</evidence>
<dbReference type="GO" id="GO:0008531">
    <property type="term" value="F:riboflavin kinase activity"/>
    <property type="evidence" value="ECO:0007669"/>
    <property type="project" value="UniProtKB-UniRule"/>
</dbReference>
<dbReference type="EC" id="2.7.1.26" evidence="14"/>
<evidence type="ECO:0000256" key="2">
    <source>
        <dbReference type="ARBA" id="ARBA00005201"/>
    </source>
</evidence>
<dbReference type="OrthoDB" id="9803667at2"/>
<comment type="similarity">
    <text evidence="14">Belongs to the ribF family.</text>
</comment>
<dbReference type="Proteomes" id="UP000294321">
    <property type="component" value="Chromosome"/>
</dbReference>
<evidence type="ECO:0000256" key="10">
    <source>
        <dbReference type="ARBA" id="ARBA00022840"/>
    </source>
</evidence>
<dbReference type="CDD" id="cd02064">
    <property type="entry name" value="FAD_synthetase_N"/>
    <property type="match status" value="1"/>
</dbReference>
<evidence type="ECO:0000256" key="9">
    <source>
        <dbReference type="ARBA" id="ARBA00022827"/>
    </source>
</evidence>
<reference evidence="17" key="1">
    <citation type="submission" date="2018-12" db="EMBL/GenBank/DDBJ databases">
        <title>A new species of lactobacillus.</title>
        <authorList>
            <person name="Jian Y."/>
            <person name="Xin L."/>
            <person name="Hong Z.J."/>
            <person name="Ming L.Z."/>
            <person name="Hong X.Z."/>
        </authorList>
    </citation>
    <scope>NUCLEOTIDE SEQUENCE [LARGE SCALE GENOMIC DNA]</scope>
    <source>
        <strain evidence="17">HSLZ-75</strain>
    </source>
</reference>
<dbReference type="GO" id="GO:0005524">
    <property type="term" value="F:ATP binding"/>
    <property type="evidence" value="ECO:0007669"/>
    <property type="project" value="UniProtKB-UniRule"/>
</dbReference>
<dbReference type="PIRSF" id="PIRSF004491">
    <property type="entry name" value="FAD_Synth"/>
    <property type="match status" value="1"/>
</dbReference>
<evidence type="ECO:0000256" key="12">
    <source>
        <dbReference type="ARBA" id="ARBA00047880"/>
    </source>
</evidence>
<dbReference type="Gene3D" id="2.40.30.30">
    <property type="entry name" value="Riboflavin kinase-like"/>
    <property type="match status" value="1"/>
</dbReference>
<evidence type="ECO:0000256" key="14">
    <source>
        <dbReference type="PIRNR" id="PIRNR004491"/>
    </source>
</evidence>
<feature type="domain" description="Riboflavin kinase" evidence="15">
    <location>
        <begin position="186"/>
        <end position="311"/>
    </location>
</feature>
<proteinExistence type="inferred from homology"/>
<evidence type="ECO:0000313" key="16">
    <source>
        <dbReference type="EMBL" id="QBP17962.1"/>
    </source>
</evidence>